<gene>
    <name evidence="1" type="ORF">NQ318_008026</name>
</gene>
<accession>A0AAV8XC84</accession>
<name>A0AAV8XC84_9CUCU</name>
<sequence length="120" mass="13366">MFSISKLIVIKCLYNGLATVDYLQCTENLLFGTSFSTSICEHSAKRPQHQNPLRAMSIAPRLVSQITDGFVNRLQLHFNVSVSQGAEYEIARSRVGYWSRAFSCKSGRAIVSRLGIHTGI</sequence>
<dbReference type="Proteomes" id="UP001162162">
    <property type="component" value="Unassembled WGS sequence"/>
</dbReference>
<keyword evidence="2" id="KW-1185">Reference proteome</keyword>
<proteinExistence type="predicted"/>
<comment type="caution">
    <text evidence="1">The sequence shown here is derived from an EMBL/GenBank/DDBJ whole genome shotgun (WGS) entry which is preliminary data.</text>
</comment>
<reference evidence="1" key="1">
    <citation type="journal article" date="2023" name="Insect Mol. Biol.">
        <title>Genome sequencing provides insights into the evolution of gene families encoding plant cell wall-degrading enzymes in longhorned beetles.</title>
        <authorList>
            <person name="Shin N.R."/>
            <person name="Okamura Y."/>
            <person name="Kirsch R."/>
            <person name="Pauchet Y."/>
        </authorList>
    </citation>
    <scope>NUCLEOTIDE SEQUENCE</scope>
    <source>
        <strain evidence="1">AMC_N1</strain>
    </source>
</reference>
<evidence type="ECO:0000313" key="2">
    <source>
        <dbReference type="Proteomes" id="UP001162162"/>
    </source>
</evidence>
<dbReference type="EMBL" id="JAPWTK010000787">
    <property type="protein sequence ID" value="KAJ8936079.1"/>
    <property type="molecule type" value="Genomic_DNA"/>
</dbReference>
<evidence type="ECO:0008006" key="3">
    <source>
        <dbReference type="Google" id="ProtNLM"/>
    </source>
</evidence>
<organism evidence="1 2">
    <name type="scientific">Aromia moschata</name>
    <dbReference type="NCBI Taxonomy" id="1265417"/>
    <lineage>
        <taxon>Eukaryota</taxon>
        <taxon>Metazoa</taxon>
        <taxon>Ecdysozoa</taxon>
        <taxon>Arthropoda</taxon>
        <taxon>Hexapoda</taxon>
        <taxon>Insecta</taxon>
        <taxon>Pterygota</taxon>
        <taxon>Neoptera</taxon>
        <taxon>Endopterygota</taxon>
        <taxon>Coleoptera</taxon>
        <taxon>Polyphaga</taxon>
        <taxon>Cucujiformia</taxon>
        <taxon>Chrysomeloidea</taxon>
        <taxon>Cerambycidae</taxon>
        <taxon>Cerambycinae</taxon>
        <taxon>Callichromatini</taxon>
        <taxon>Aromia</taxon>
    </lineage>
</organism>
<evidence type="ECO:0000313" key="1">
    <source>
        <dbReference type="EMBL" id="KAJ8936079.1"/>
    </source>
</evidence>
<protein>
    <recommendedName>
        <fullName evidence="3">Fumarate lyase N-terminal domain-containing protein</fullName>
    </recommendedName>
</protein>
<dbReference type="AlphaFoldDB" id="A0AAV8XC84"/>